<evidence type="ECO:0000313" key="4">
    <source>
        <dbReference type="Proteomes" id="UP001152798"/>
    </source>
</evidence>
<feature type="compositionally biased region" description="Polar residues" evidence="1">
    <location>
        <begin position="774"/>
        <end position="800"/>
    </location>
</feature>
<dbReference type="PANTHER" id="PTHR10900:SF77">
    <property type="entry name" value="FI19380P1"/>
    <property type="match status" value="1"/>
</dbReference>
<feature type="compositionally biased region" description="Polar residues" evidence="1">
    <location>
        <begin position="754"/>
        <end position="767"/>
    </location>
</feature>
<dbReference type="GO" id="GO:0005615">
    <property type="term" value="C:extracellular space"/>
    <property type="evidence" value="ECO:0007669"/>
    <property type="project" value="TreeGrafter"/>
</dbReference>
<dbReference type="InterPro" id="IPR050904">
    <property type="entry name" value="Adhesion/Biosynth-related"/>
</dbReference>
<feature type="region of interest" description="Disordered" evidence="1">
    <location>
        <begin position="182"/>
        <end position="201"/>
    </location>
</feature>
<dbReference type="Proteomes" id="UP001152798">
    <property type="component" value="Chromosome 1"/>
</dbReference>
<dbReference type="PANTHER" id="PTHR10900">
    <property type="entry name" value="PERIOSTIN-RELATED"/>
    <property type="match status" value="1"/>
</dbReference>
<feature type="region of interest" description="Disordered" evidence="1">
    <location>
        <begin position="754"/>
        <end position="800"/>
    </location>
</feature>
<dbReference type="Pfam" id="PF02469">
    <property type="entry name" value="Fasciclin"/>
    <property type="match status" value="2"/>
</dbReference>
<feature type="region of interest" description="Disordered" evidence="1">
    <location>
        <begin position="117"/>
        <end position="172"/>
    </location>
</feature>
<feature type="compositionally biased region" description="Polar residues" evidence="1">
    <location>
        <begin position="666"/>
        <end position="686"/>
    </location>
</feature>
<accession>A0A9P0E5P6</accession>
<organism evidence="3 4">
    <name type="scientific">Nezara viridula</name>
    <name type="common">Southern green stink bug</name>
    <name type="synonym">Cimex viridulus</name>
    <dbReference type="NCBI Taxonomy" id="85310"/>
    <lineage>
        <taxon>Eukaryota</taxon>
        <taxon>Metazoa</taxon>
        <taxon>Ecdysozoa</taxon>
        <taxon>Arthropoda</taxon>
        <taxon>Hexapoda</taxon>
        <taxon>Insecta</taxon>
        <taxon>Pterygota</taxon>
        <taxon>Neoptera</taxon>
        <taxon>Paraneoptera</taxon>
        <taxon>Hemiptera</taxon>
        <taxon>Heteroptera</taxon>
        <taxon>Panheteroptera</taxon>
        <taxon>Pentatomomorpha</taxon>
        <taxon>Pentatomoidea</taxon>
        <taxon>Pentatomidae</taxon>
        <taxon>Pentatominae</taxon>
        <taxon>Nezara</taxon>
    </lineage>
</organism>
<dbReference type="GO" id="GO:0007155">
    <property type="term" value="P:cell adhesion"/>
    <property type="evidence" value="ECO:0007669"/>
    <property type="project" value="TreeGrafter"/>
</dbReference>
<feature type="compositionally biased region" description="Low complexity" evidence="1">
    <location>
        <begin position="229"/>
        <end position="239"/>
    </location>
</feature>
<dbReference type="SMART" id="SM00554">
    <property type="entry name" value="FAS1"/>
    <property type="match status" value="2"/>
</dbReference>
<dbReference type="OrthoDB" id="286301at2759"/>
<protein>
    <recommendedName>
        <fullName evidence="2">FAS1 domain-containing protein</fullName>
    </recommendedName>
</protein>
<feature type="compositionally biased region" description="Low complexity" evidence="1">
    <location>
        <begin position="495"/>
        <end position="507"/>
    </location>
</feature>
<feature type="region of interest" description="Disordered" evidence="1">
    <location>
        <begin position="566"/>
        <end position="688"/>
    </location>
</feature>
<name>A0A9P0E5P6_NEZVI</name>
<dbReference type="Gene3D" id="2.30.180.10">
    <property type="entry name" value="FAS1 domain"/>
    <property type="match status" value="2"/>
</dbReference>
<keyword evidence="4" id="KW-1185">Reference proteome</keyword>
<feature type="region of interest" description="Disordered" evidence="1">
    <location>
        <begin position="215"/>
        <end position="240"/>
    </location>
</feature>
<feature type="domain" description="FAS1" evidence="2">
    <location>
        <begin position="800"/>
        <end position="947"/>
    </location>
</feature>
<dbReference type="InterPro" id="IPR000782">
    <property type="entry name" value="FAS1_domain"/>
</dbReference>
<dbReference type="GO" id="GO:0050839">
    <property type="term" value="F:cell adhesion molecule binding"/>
    <property type="evidence" value="ECO:0007669"/>
    <property type="project" value="TreeGrafter"/>
</dbReference>
<evidence type="ECO:0000256" key="1">
    <source>
        <dbReference type="SAM" id="MobiDB-lite"/>
    </source>
</evidence>
<dbReference type="SUPFAM" id="SSF82153">
    <property type="entry name" value="FAS1 domain"/>
    <property type="match status" value="2"/>
</dbReference>
<feature type="domain" description="FAS1" evidence="2">
    <location>
        <begin position="954"/>
        <end position="1082"/>
    </location>
</feature>
<feature type="compositionally biased region" description="Low complexity" evidence="1">
    <location>
        <begin position="117"/>
        <end position="128"/>
    </location>
</feature>
<feature type="region of interest" description="Disordered" evidence="1">
    <location>
        <begin position="383"/>
        <end position="418"/>
    </location>
</feature>
<dbReference type="GO" id="GO:0030198">
    <property type="term" value="P:extracellular matrix organization"/>
    <property type="evidence" value="ECO:0007669"/>
    <property type="project" value="TreeGrafter"/>
</dbReference>
<reference evidence="3" key="1">
    <citation type="submission" date="2022-01" db="EMBL/GenBank/DDBJ databases">
        <authorList>
            <person name="King R."/>
        </authorList>
    </citation>
    <scope>NUCLEOTIDE SEQUENCE</scope>
</reference>
<feature type="compositionally biased region" description="Low complexity" evidence="1">
    <location>
        <begin position="136"/>
        <end position="172"/>
    </location>
</feature>
<feature type="compositionally biased region" description="Polar residues" evidence="1">
    <location>
        <begin position="642"/>
        <end position="658"/>
    </location>
</feature>
<dbReference type="PROSITE" id="PS50213">
    <property type="entry name" value="FAS1"/>
    <property type="match status" value="2"/>
</dbReference>
<evidence type="ECO:0000259" key="2">
    <source>
        <dbReference type="PROSITE" id="PS50213"/>
    </source>
</evidence>
<feature type="compositionally biased region" description="Low complexity" evidence="1">
    <location>
        <begin position="395"/>
        <end position="409"/>
    </location>
</feature>
<feature type="region of interest" description="Disordered" evidence="1">
    <location>
        <begin position="291"/>
        <end position="321"/>
    </location>
</feature>
<evidence type="ECO:0000313" key="3">
    <source>
        <dbReference type="EMBL" id="CAH1391340.1"/>
    </source>
</evidence>
<proteinExistence type="predicted"/>
<dbReference type="GO" id="GO:0031012">
    <property type="term" value="C:extracellular matrix"/>
    <property type="evidence" value="ECO:0007669"/>
    <property type="project" value="TreeGrafter"/>
</dbReference>
<feature type="region of interest" description="Disordered" evidence="1">
    <location>
        <begin position="344"/>
        <end position="368"/>
    </location>
</feature>
<sequence>MVFDLPGRDLGRPLKTERKGWYAPLPESGGGGDQSTVQYVNSRDMANSFFLAALLLAVPAFGGAITNSQELARYQHIAQFRNYPDELTRGALSPQEQTHILSDVQQHRFLVNQAQRQQNYQQLRPQPQSHDFHGVQQAQQQQQRQQQEHQQQQHHQQQHQQLQQQQQQQPVYQQNFQPYQQPQDYSFQQPPPSISPSYQTNVHYPTERKPILLQPSYPTEESNTPAPPQQQVAQNQDQQSIRISVPQQSSYRQPSYRPKQPSFDSYQQQFENYVVPDKPKDYNNINIDFNRNTGYTAEPQKEDTPSWVIETQPPTPYRKQKPYDAITFSTESYKVTTAPTKALKYRPKLTTKQEPTAPPSINKDDSSSQLFIKHDRKKLYDQLVSSQTTPRPKVTSPAPTAARSTTQSSKSEEELIQEELQRQIQAQLGEKDDIFKTLKITLPGSLSSDQIANLPNLALGDKLEQYQIPQLPLPADLNDNTKSANKPSKGPQIKTIVLQQPPTTQTTIKPPTVLFEELTKGVLPPGADFEVIRQKQDGALEEVGKLKDLPQKKVTFVILEEQPDGSVKVQGVRGNENGPTETKGAEVESIIKQIQKGEIKLPPSGGRKNPPPNSTPEESIASPSYVKHSGKSDSQTKRRFTTRSPSYQSTAYSTNSPYQGDKESSVTKSKYQSPTKSTFLPTITPQQEEKLSPVYRGTTEPSFLDHNYSQNVQTKAVNSFSISTPYDHPPTGPAIYDVPTGSSLFSTQSRTTYTQATVDQATPSPAQYSPLPTAYTNLPSSTTLDTATPNPPQLSTASPSGSVLAETLKKSGFFAMAKFLKQSGLESVLNETGPYTLFVPTDRAFRTLLVQLGGPDRAEIKFKENPRLLSGLLLHHVIPGSFKLDTLQDEMTGVSLAGTQLRVNTYHTQDAEWNDVKVTTINGAKILRDKADVVVPQGLAHGVDRVMFPLPVGDILQTLQADREGRFSRFVRLLRETGVASMLTGTKTYTVFAPTDAALADGEVERLLESRSNARALALRHIMPGTLYSAGMLFYQLRDSMSAPNQIQLSKEAGRVKVNNAHVISRNIPTTNGVIHAIDTLL</sequence>
<dbReference type="InterPro" id="IPR036378">
    <property type="entry name" value="FAS1_dom_sf"/>
</dbReference>
<feature type="region of interest" description="Disordered" evidence="1">
    <location>
        <begin position="473"/>
        <end position="507"/>
    </location>
</feature>
<gene>
    <name evidence="3" type="ORF">NEZAVI_LOCUS2378</name>
</gene>
<dbReference type="EMBL" id="OV725077">
    <property type="protein sequence ID" value="CAH1391340.1"/>
    <property type="molecule type" value="Genomic_DNA"/>
</dbReference>
<dbReference type="AlphaFoldDB" id="A0A9P0E5P6"/>